<dbReference type="InterPro" id="IPR013767">
    <property type="entry name" value="PAS_fold"/>
</dbReference>
<dbReference type="NCBIfam" id="TIGR00229">
    <property type="entry name" value="sensory_box"/>
    <property type="match status" value="1"/>
</dbReference>
<dbReference type="InterPro" id="IPR036638">
    <property type="entry name" value="HLH_DNA-bd_sf"/>
</dbReference>
<reference evidence="11" key="4">
    <citation type="submission" date="2025-09" db="UniProtKB">
        <authorList>
            <consortium name="Ensembl"/>
        </authorList>
    </citation>
    <scope>IDENTIFICATION</scope>
    <source>
        <strain evidence="11">HSOK</strain>
    </source>
</reference>
<dbReference type="InterPro" id="IPR050933">
    <property type="entry name" value="Circadian_TF"/>
</dbReference>
<evidence type="ECO:0000259" key="9">
    <source>
        <dbReference type="PROSITE" id="PS50112"/>
    </source>
</evidence>
<dbReference type="Pfam" id="PF00010">
    <property type="entry name" value="HLH"/>
    <property type="match status" value="1"/>
</dbReference>
<feature type="compositionally biased region" description="Polar residues" evidence="8">
    <location>
        <begin position="599"/>
        <end position="615"/>
    </location>
</feature>
<dbReference type="InterPro" id="IPR001610">
    <property type="entry name" value="PAC"/>
</dbReference>
<dbReference type="FunFam" id="3.30.450.20:FF:000003">
    <property type="entry name" value="Aryl hydrocarbon receptor nuclear translocator 2"/>
    <property type="match status" value="1"/>
</dbReference>
<dbReference type="InterPro" id="IPR011598">
    <property type="entry name" value="bHLH_dom"/>
</dbReference>
<sequence length="677" mass="74029">VCVVLIELTDPNLGMGASGTQASVWIPDMTLADNHSEIERRRRNKMTAYITELSDMVPTCSALARKPDKLTILRMAVSHMKSLRGSGNTNADGSYKPSFLTDQELKHLILEAADGFLFVVSCETGRIVYVSDSVTPVLNQLQSEWLGSSLYDQLHPEDTEKLREQLSTAENNSTGRMLDLKTGTVKKESQQPSAKMSMGARRSFICRMRCGTCPVEPVSMNRLGFLRNRNRTGLGTAKDGEPQYVVVHCTGYIKSWPPAGVSLADDEADNNQGSRYCLVAIGRLQVTCCPGETDPNSLSVPMEFISRHNCLGIFTFVDHRCQSAVGYQPQDLLGKNILELAHPEDQGLLRDSFQQVVKLKGQVLSVMFRFRSKSREWIWMRTSSFTFQNPFSEEIEYIICTNVNVKQLQQQQADLEGGGTRDALYEASPIIPQMPVTPVGPDHNKSLEKSELYPPMFQSPDPTKAMSTTSALNTQIYANNFPAARSNDAYRYGSAPSGHTAGQLLAQMSRQNGSSVNPSSACNPLHGGTTAGWAGAGASVRPQFNNQQVAPQAAKTMSPQFSSMGGFGGNSSATFGQMPTGAAPAQTNNGANYPDMTARSSLSTNGYDGSQSGAQFPSRAAEAVWPQWQGQQSNAEQHRHAQDSQQDMFPDMLSILDQPGNFSSSDFGIPLYPQYNE</sequence>
<dbReference type="GO" id="GO:0045893">
    <property type="term" value="P:positive regulation of DNA-templated transcription"/>
    <property type="evidence" value="ECO:0007669"/>
    <property type="project" value="UniProtKB-ARBA"/>
</dbReference>
<dbReference type="InterPro" id="IPR035965">
    <property type="entry name" value="PAS-like_dom_sf"/>
</dbReference>
<dbReference type="CDD" id="cd18947">
    <property type="entry name" value="bHLH-PAS_ARNT"/>
    <property type="match status" value="1"/>
</dbReference>
<accession>A0A3P9I1E2</accession>
<evidence type="ECO:0000256" key="5">
    <source>
        <dbReference type="ARBA" id="ARBA00023125"/>
    </source>
</evidence>
<dbReference type="SMART" id="SM00091">
    <property type="entry name" value="PAS"/>
    <property type="match status" value="2"/>
</dbReference>
<evidence type="ECO:0000313" key="12">
    <source>
        <dbReference type="Proteomes" id="UP000265200"/>
    </source>
</evidence>
<keyword evidence="2" id="KW-0678">Repressor</keyword>
<dbReference type="SUPFAM" id="SSF55785">
    <property type="entry name" value="PYP-like sensor domain (PAS domain)"/>
    <property type="match status" value="2"/>
</dbReference>
<reference evidence="11 12" key="2">
    <citation type="submission" date="2017-04" db="EMBL/GenBank/DDBJ databases">
        <title>CpG methylation of centromeres and impact of large insertions on vertebrate speciation.</title>
        <authorList>
            <person name="Ichikawa K."/>
            <person name="Yoshimura J."/>
            <person name="Morishita S."/>
        </authorList>
    </citation>
    <scope>NUCLEOTIDE SEQUENCE</scope>
    <source>
        <strain evidence="11 12">HSOK</strain>
    </source>
</reference>
<keyword evidence="7" id="KW-0539">Nucleus</keyword>
<evidence type="ECO:0000256" key="4">
    <source>
        <dbReference type="ARBA" id="ARBA00023015"/>
    </source>
</evidence>
<dbReference type="Gene3D" id="3.30.450.20">
    <property type="entry name" value="PAS domain"/>
    <property type="match status" value="2"/>
</dbReference>
<dbReference type="Ensembl" id="ENSORLT00015021114.1">
    <property type="protein sequence ID" value="ENSORLP00015013673.1"/>
    <property type="gene ID" value="ENSORLG00015014702.1"/>
</dbReference>
<dbReference type="GO" id="GO:0003700">
    <property type="term" value="F:DNA-binding transcription factor activity"/>
    <property type="evidence" value="ECO:0007669"/>
    <property type="project" value="InterPro"/>
</dbReference>
<dbReference type="InterPro" id="IPR001067">
    <property type="entry name" value="Nuc_translocat"/>
</dbReference>
<dbReference type="InterPro" id="IPR000014">
    <property type="entry name" value="PAS"/>
</dbReference>
<feature type="region of interest" description="Disordered" evidence="8">
    <location>
        <begin position="599"/>
        <end position="645"/>
    </location>
</feature>
<dbReference type="Proteomes" id="UP000265200">
    <property type="component" value="Chromosome 16"/>
</dbReference>
<proteinExistence type="predicted"/>
<dbReference type="GO" id="GO:0046983">
    <property type="term" value="F:protein dimerization activity"/>
    <property type="evidence" value="ECO:0007669"/>
    <property type="project" value="InterPro"/>
</dbReference>
<feature type="domain" description="PAS" evidence="9">
    <location>
        <begin position="312"/>
        <end position="360"/>
    </location>
</feature>
<dbReference type="Pfam" id="PF14598">
    <property type="entry name" value="PAS_11"/>
    <property type="match status" value="1"/>
</dbReference>
<dbReference type="GO" id="GO:0005667">
    <property type="term" value="C:transcription regulator complex"/>
    <property type="evidence" value="ECO:0007669"/>
    <property type="project" value="InterPro"/>
</dbReference>
<dbReference type="SMART" id="SM00353">
    <property type="entry name" value="HLH"/>
    <property type="match status" value="1"/>
</dbReference>
<dbReference type="AlphaFoldDB" id="A0A3P9I1E2"/>
<keyword evidence="3" id="KW-0677">Repeat</keyword>
<name>A0A3P9I1E2_ORYLA</name>
<dbReference type="GO" id="GO:0005634">
    <property type="term" value="C:nucleus"/>
    <property type="evidence" value="ECO:0007669"/>
    <property type="project" value="UniProtKB-SubCell"/>
</dbReference>
<feature type="domain" description="BHLH" evidence="10">
    <location>
        <begin position="30"/>
        <end position="83"/>
    </location>
</feature>
<evidence type="ECO:0000313" key="11">
    <source>
        <dbReference type="Ensembl" id="ENSORLP00015013673.1"/>
    </source>
</evidence>
<reference evidence="11" key="3">
    <citation type="submission" date="2025-08" db="UniProtKB">
        <authorList>
            <consortium name="Ensembl"/>
        </authorList>
    </citation>
    <scope>IDENTIFICATION</scope>
    <source>
        <strain evidence="11">HSOK</strain>
    </source>
</reference>
<evidence type="ECO:0000259" key="10">
    <source>
        <dbReference type="PROSITE" id="PS50888"/>
    </source>
</evidence>
<evidence type="ECO:0000256" key="1">
    <source>
        <dbReference type="ARBA" id="ARBA00004123"/>
    </source>
</evidence>
<dbReference type="PROSITE" id="PS50888">
    <property type="entry name" value="BHLH"/>
    <property type="match status" value="1"/>
</dbReference>
<dbReference type="SMART" id="SM00086">
    <property type="entry name" value="PAC"/>
    <property type="match status" value="1"/>
</dbReference>
<organism evidence="11 12">
    <name type="scientific">Oryzias latipes</name>
    <name type="common">Japanese rice fish</name>
    <name type="synonym">Japanese killifish</name>
    <dbReference type="NCBI Taxonomy" id="8090"/>
    <lineage>
        <taxon>Eukaryota</taxon>
        <taxon>Metazoa</taxon>
        <taxon>Chordata</taxon>
        <taxon>Craniata</taxon>
        <taxon>Vertebrata</taxon>
        <taxon>Euteleostomi</taxon>
        <taxon>Actinopterygii</taxon>
        <taxon>Neopterygii</taxon>
        <taxon>Teleostei</taxon>
        <taxon>Neoteleostei</taxon>
        <taxon>Acanthomorphata</taxon>
        <taxon>Ovalentaria</taxon>
        <taxon>Atherinomorphae</taxon>
        <taxon>Beloniformes</taxon>
        <taxon>Adrianichthyidae</taxon>
        <taxon>Oryziinae</taxon>
        <taxon>Oryzias</taxon>
    </lineage>
</organism>
<reference key="1">
    <citation type="journal article" date="2007" name="Nature">
        <title>The medaka draft genome and insights into vertebrate genome evolution.</title>
        <authorList>
            <person name="Kasahara M."/>
            <person name="Naruse K."/>
            <person name="Sasaki S."/>
            <person name="Nakatani Y."/>
            <person name="Qu W."/>
            <person name="Ahsan B."/>
            <person name="Yamada T."/>
            <person name="Nagayasu Y."/>
            <person name="Doi K."/>
            <person name="Kasai Y."/>
            <person name="Jindo T."/>
            <person name="Kobayashi D."/>
            <person name="Shimada A."/>
            <person name="Toyoda A."/>
            <person name="Kuroki Y."/>
            <person name="Fujiyama A."/>
            <person name="Sasaki T."/>
            <person name="Shimizu A."/>
            <person name="Asakawa S."/>
            <person name="Shimizu N."/>
            <person name="Hashimoto S."/>
            <person name="Yang J."/>
            <person name="Lee Y."/>
            <person name="Matsushima K."/>
            <person name="Sugano S."/>
            <person name="Sakaizumi M."/>
            <person name="Narita T."/>
            <person name="Ohishi K."/>
            <person name="Haga S."/>
            <person name="Ohta F."/>
            <person name="Nomoto H."/>
            <person name="Nogata K."/>
            <person name="Morishita T."/>
            <person name="Endo T."/>
            <person name="Shin-I T."/>
            <person name="Takeda H."/>
            <person name="Morishita S."/>
            <person name="Kohara Y."/>
        </authorList>
    </citation>
    <scope>NUCLEOTIDE SEQUENCE [LARGE SCALE GENOMIC DNA]</scope>
    <source>
        <strain>Hd-rR</strain>
    </source>
</reference>
<evidence type="ECO:0000256" key="2">
    <source>
        <dbReference type="ARBA" id="ARBA00022491"/>
    </source>
</evidence>
<dbReference type="Pfam" id="PF00989">
    <property type="entry name" value="PAS"/>
    <property type="match status" value="1"/>
</dbReference>
<dbReference type="GO" id="GO:0005737">
    <property type="term" value="C:cytoplasm"/>
    <property type="evidence" value="ECO:0007669"/>
    <property type="project" value="InterPro"/>
</dbReference>
<feature type="domain" description="PAS" evidence="9">
    <location>
        <begin position="102"/>
        <end position="173"/>
    </location>
</feature>
<dbReference type="PROSITE" id="PS50112">
    <property type="entry name" value="PAS"/>
    <property type="match status" value="2"/>
</dbReference>
<comment type="subcellular location">
    <subcellularLocation>
        <location evidence="1">Nucleus</location>
    </subcellularLocation>
</comment>
<keyword evidence="6" id="KW-0804">Transcription</keyword>
<dbReference type="FunFam" id="4.10.280.10:FF:000011">
    <property type="entry name" value="Aryl hydrocarbon receptor nuclear translocator 2"/>
    <property type="match status" value="1"/>
</dbReference>
<protein>
    <submittedName>
        <fullName evidence="11">Aryl hydrocarbon receptor nuclear translocator</fullName>
    </submittedName>
</protein>
<dbReference type="PANTHER" id="PTHR23042">
    <property type="entry name" value="CIRCADIAN PROTEIN CLOCK/ARNT/BMAL/PAS"/>
    <property type="match status" value="1"/>
</dbReference>
<evidence type="ECO:0000256" key="3">
    <source>
        <dbReference type="ARBA" id="ARBA00022737"/>
    </source>
</evidence>
<dbReference type="PRINTS" id="PR00785">
    <property type="entry name" value="NCTRNSLOCATR"/>
</dbReference>
<evidence type="ECO:0000256" key="7">
    <source>
        <dbReference type="ARBA" id="ARBA00023242"/>
    </source>
</evidence>
<dbReference type="CDD" id="cd00130">
    <property type="entry name" value="PAS"/>
    <property type="match status" value="2"/>
</dbReference>
<dbReference type="Gene3D" id="4.10.280.10">
    <property type="entry name" value="Helix-loop-helix DNA-binding domain"/>
    <property type="match status" value="1"/>
</dbReference>
<dbReference type="GO" id="GO:0003677">
    <property type="term" value="F:DNA binding"/>
    <property type="evidence" value="ECO:0007669"/>
    <property type="project" value="UniProtKB-KW"/>
</dbReference>
<dbReference type="SUPFAM" id="SSF47459">
    <property type="entry name" value="HLH, helix-loop-helix DNA-binding domain"/>
    <property type="match status" value="1"/>
</dbReference>
<evidence type="ECO:0000256" key="6">
    <source>
        <dbReference type="ARBA" id="ARBA00023163"/>
    </source>
</evidence>
<keyword evidence="4" id="KW-0805">Transcription regulation</keyword>
<keyword evidence="5" id="KW-0238">DNA-binding</keyword>
<evidence type="ECO:0000256" key="8">
    <source>
        <dbReference type="SAM" id="MobiDB-lite"/>
    </source>
</evidence>